<dbReference type="Proteomes" id="UP001056012">
    <property type="component" value="Chromosome 8"/>
</dbReference>
<protein>
    <submittedName>
        <fullName evidence="2">Uncharacterized protein</fullName>
    </submittedName>
</protein>
<feature type="region of interest" description="Disordered" evidence="1">
    <location>
        <begin position="263"/>
        <end position="292"/>
    </location>
</feature>
<feature type="region of interest" description="Disordered" evidence="1">
    <location>
        <begin position="1"/>
        <end position="65"/>
    </location>
</feature>
<gene>
    <name evidence="2" type="ORF">yc1106_09692</name>
</gene>
<proteinExistence type="predicted"/>
<accession>A0A9Q9DVP1</accession>
<reference evidence="2" key="1">
    <citation type="submission" date="2021-12" db="EMBL/GenBank/DDBJ databases">
        <title>Curvularia clavata genome.</title>
        <authorList>
            <person name="Cao Y."/>
        </authorList>
    </citation>
    <scope>NUCLEOTIDE SEQUENCE</scope>
    <source>
        <strain evidence="2">Yc1106</strain>
    </source>
</reference>
<dbReference type="EMBL" id="CP089281">
    <property type="protein sequence ID" value="USP82418.1"/>
    <property type="molecule type" value="Genomic_DNA"/>
</dbReference>
<dbReference type="VEuPathDB" id="FungiDB:yc1106_09692"/>
<evidence type="ECO:0000313" key="3">
    <source>
        <dbReference type="Proteomes" id="UP001056012"/>
    </source>
</evidence>
<feature type="compositionally biased region" description="Acidic residues" evidence="1">
    <location>
        <begin position="131"/>
        <end position="143"/>
    </location>
</feature>
<organism evidence="2 3">
    <name type="scientific">Curvularia clavata</name>
    <dbReference type="NCBI Taxonomy" id="95742"/>
    <lineage>
        <taxon>Eukaryota</taxon>
        <taxon>Fungi</taxon>
        <taxon>Dikarya</taxon>
        <taxon>Ascomycota</taxon>
        <taxon>Pezizomycotina</taxon>
        <taxon>Dothideomycetes</taxon>
        <taxon>Pleosporomycetidae</taxon>
        <taxon>Pleosporales</taxon>
        <taxon>Pleosporineae</taxon>
        <taxon>Pleosporaceae</taxon>
        <taxon>Curvularia</taxon>
    </lineage>
</organism>
<feature type="compositionally biased region" description="Pro residues" evidence="1">
    <location>
        <begin position="7"/>
        <end position="16"/>
    </location>
</feature>
<feature type="compositionally biased region" description="Basic and acidic residues" evidence="1">
    <location>
        <begin position="283"/>
        <end position="292"/>
    </location>
</feature>
<feature type="compositionally biased region" description="Acidic residues" evidence="1">
    <location>
        <begin position="273"/>
        <end position="282"/>
    </location>
</feature>
<name>A0A9Q9DVP1_CURCL</name>
<evidence type="ECO:0000256" key="1">
    <source>
        <dbReference type="SAM" id="MobiDB-lite"/>
    </source>
</evidence>
<keyword evidence="3" id="KW-1185">Reference proteome</keyword>
<feature type="compositionally biased region" description="Acidic residues" evidence="1">
    <location>
        <begin position="36"/>
        <end position="53"/>
    </location>
</feature>
<dbReference type="AlphaFoldDB" id="A0A9Q9DVP1"/>
<sequence length="292" mass="32040">MSTNPDIPEPPIPRATPSPRTDPLEHSEYPPGLESGEQEQLDDALEDEYDEPYPEPNAEQPLLPPPNFRPFFALVEDTTSGEYYHPYIHYVFADDDPTIITAASMRGLGLDDTRYLPQLAPAAGERQQNVEGDDEEVGDEDEQNPPVESPFPPPIPGVKEHYLIVDVAADGRTIVDAQSLSSEWQITDTGVRTAPSFDEDSPDPGYMLRIEGVEIPRKGKGKGKGEAGMNKLSEAREQQGDIFGALEGLVRGIERGLGIAEKISTAGRREGEEGITSDIGEEDREKTVDDEQ</sequence>
<evidence type="ECO:0000313" key="2">
    <source>
        <dbReference type="EMBL" id="USP82418.1"/>
    </source>
</evidence>
<dbReference type="OrthoDB" id="1681166at2759"/>
<feature type="region of interest" description="Disordered" evidence="1">
    <location>
        <begin position="120"/>
        <end position="155"/>
    </location>
</feature>